<evidence type="ECO:0000313" key="4">
    <source>
        <dbReference type="Proteomes" id="UP000053789"/>
    </source>
</evidence>
<sequence>MSSRPSGTPRASKSGIQITADGASYIPASKRADGSTRKEIRVRPGYRPPEDVETYKNRSAEAWKNRGHGGVPGAESATAAKDESPALSKNAKRREAARRRAAAEGSAEDAEDELASAMQIADISGRDKCKENWHDPSKQATNEEPAAEADAEQQKKIRNQLKKLRAVRDLREKRAAGEKLSHDQIMKIGKEGELLRDLKKLGYGGPEMQEDTAEPVNEVASSTNLVG</sequence>
<evidence type="ECO:0000313" key="3">
    <source>
        <dbReference type="EMBL" id="KIW94820.1"/>
    </source>
</evidence>
<dbReference type="SUPFAM" id="SSF101931">
    <property type="entry name" value="Pym (Within the bgcn gene intron protein, WIBG), N-terminal domain"/>
    <property type="match status" value="1"/>
</dbReference>
<reference evidence="3" key="1">
    <citation type="submission" date="2015-01" db="EMBL/GenBank/DDBJ databases">
        <title>The Genome Sequence of Cladophialophora bantiana CBS 173.52.</title>
        <authorList>
            <consortium name="The Broad Institute Genomics Platform"/>
            <person name="Cuomo C."/>
            <person name="de Hoog S."/>
            <person name="Gorbushina A."/>
            <person name="Stielow B."/>
            <person name="Teixiera M."/>
            <person name="Abouelleil A."/>
            <person name="Chapman S.B."/>
            <person name="Priest M."/>
            <person name="Young S.K."/>
            <person name="Wortman J."/>
            <person name="Nusbaum C."/>
            <person name="Birren B."/>
        </authorList>
    </citation>
    <scope>NUCLEOTIDE SEQUENCE [LARGE SCALE GENOMIC DNA]</scope>
    <source>
        <strain evidence="3">CBS 173.52</strain>
    </source>
</reference>
<dbReference type="EMBL" id="KN846985">
    <property type="protein sequence ID" value="KIW94820.1"/>
    <property type="molecule type" value="Genomic_DNA"/>
</dbReference>
<dbReference type="RefSeq" id="XP_016621489.1">
    <property type="nucleotide sequence ID" value="XM_016762542.1"/>
</dbReference>
<dbReference type="Pfam" id="PF09282">
    <property type="entry name" value="Mago-bind"/>
    <property type="match status" value="1"/>
</dbReference>
<dbReference type="GO" id="GO:1903259">
    <property type="term" value="P:exon-exon junction complex disassembly"/>
    <property type="evidence" value="ECO:0007669"/>
    <property type="project" value="InterPro"/>
</dbReference>
<dbReference type="GO" id="GO:0035145">
    <property type="term" value="C:exon-exon junction complex"/>
    <property type="evidence" value="ECO:0007669"/>
    <property type="project" value="TreeGrafter"/>
</dbReference>
<protein>
    <recommendedName>
        <fullName evidence="2">WIBG Mago-binding domain-containing protein</fullName>
    </recommendedName>
</protein>
<dbReference type="GeneID" id="27697726"/>
<feature type="region of interest" description="Disordered" evidence="1">
    <location>
        <begin position="202"/>
        <end position="227"/>
    </location>
</feature>
<dbReference type="InterPro" id="IPR039333">
    <property type="entry name" value="PYM1"/>
</dbReference>
<feature type="compositionally biased region" description="Basic and acidic residues" evidence="1">
    <location>
        <begin position="30"/>
        <end position="64"/>
    </location>
</feature>
<feature type="domain" description="WIBG Mago-binding" evidence="2">
    <location>
        <begin position="22"/>
        <end position="48"/>
    </location>
</feature>
<dbReference type="PANTHER" id="PTHR22959">
    <property type="entry name" value="PYM PROTEIN"/>
    <property type="match status" value="1"/>
</dbReference>
<dbReference type="HOGENOM" id="CLU_074603_1_0_1"/>
<gene>
    <name evidence="3" type="ORF">Z519_04798</name>
</gene>
<proteinExistence type="predicted"/>
<feature type="compositionally biased region" description="Basic and acidic residues" evidence="1">
    <location>
        <begin position="124"/>
        <end position="137"/>
    </location>
</feature>
<dbReference type="GO" id="GO:0003723">
    <property type="term" value="F:RNA binding"/>
    <property type="evidence" value="ECO:0007669"/>
    <property type="project" value="TreeGrafter"/>
</dbReference>
<dbReference type="Proteomes" id="UP000053789">
    <property type="component" value="Unassembled WGS sequence"/>
</dbReference>
<feature type="compositionally biased region" description="Basic residues" evidence="1">
    <location>
        <begin position="90"/>
        <end position="100"/>
    </location>
</feature>
<dbReference type="VEuPathDB" id="FungiDB:Z519_04798"/>
<dbReference type="OrthoDB" id="21625at2759"/>
<accession>A0A0D2HVB5</accession>
<keyword evidence="4" id="KW-1185">Reference proteome</keyword>
<feature type="compositionally biased region" description="Polar residues" evidence="1">
    <location>
        <begin position="1"/>
        <end position="17"/>
    </location>
</feature>
<name>A0A0D2HVB5_CLAB1</name>
<evidence type="ECO:0000256" key="1">
    <source>
        <dbReference type="SAM" id="MobiDB-lite"/>
    </source>
</evidence>
<dbReference type="GO" id="GO:0005737">
    <property type="term" value="C:cytoplasm"/>
    <property type="evidence" value="ECO:0007669"/>
    <property type="project" value="TreeGrafter"/>
</dbReference>
<dbReference type="InterPro" id="IPR036348">
    <property type="entry name" value="WIBG_N_sf"/>
</dbReference>
<evidence type="ECO:0000259" key="2">
    <source>
        <dbReference type="SMART" id="SM01273"/>
    </source>
</evidence>
<dbReference type="SMART" id="SM01273">
    <property type="entry name" value="Mago-bind"/>
    <property type="match status" value="1"/>
</dbReference>
<dbReference type="PANTHER" id="PTHR22959:SF0">
    <property type="entry name" value="PARTNER OF Y14 AND MAGO"/>
    <property type="match status" value="1"/>
</dbReference>
<dbReference type="AlphaFoldDB" id="A0A0D2HVB5"/>
<organism evidence="3 4">
    <name type="scientific">Cladophialophora bantiana (strain ATCC 10958 / CBS 173.52 / CDC B-1940 / NIH 8579)</name>
    <name type="common">Xylohypha bantiana</name>
    <dbReference type="NCBI Taxonomy" id="1442370"/>
    <lineage>
        <taxon>Eukaryota</taxon>
        <taxon>Fungi</taxon>
        <taxon>Dikarya</taxon>
        <taxon>Ascomycota</taxon>
        <taxon>Pezizomycotina</taxon>
        <taxon>Eurotiomycetes</taxon>
        <taxon>Chaetothyriomycetidae</taxon>
        <taxon>Chaetothyriales</taxon>
        <taxon>Herpotrichiellaceae</taxon>
        <taxon>Cladophialophora</taxon>
    </lineage>
</organism>
<feature type="region of interest" description="Disordered" evidence="1">
    <location>
        <begin position="1"/>
        <end position="155"/>
    </location>
</feature>
<dbReference type="InterPro" id="IPR015362">
    <property type="entry name" value="WIBG_mago-bd"/>
</dbReference>